<accession>A0A3S5XY89</accession>
<keyword evidence="3" id="KW-1185">Reference proteome</keyword>
<dbReference type="AlphaFoldDB" id="A0A3S5XY89"/>
<evidence type="ECO:0000313" key="3">
    <source>
        <dbReference type="Proteomes" id="UP000232226"/>
    </source>
</evidence>
<dbReference type="KEGG" id="ment:CS528_00315"/>
<feature type="transmembrane region" description="Helical" evidence="1">
    <location>
        <begin position="16"/>
        <end position="42"/>
    </location>
</feature>
<keyword evidence="1" id="KW-0812">Transmembrane</keyword>
<reference evidence="2 3" key="1">
    <citation type="submission" date="2017-10" db="EMBL/GenBank/DDBJ databases">
        <title>Complete Genome Sequence of Mesoplasma entomophilum.</title>
        <authorList>
            <person name="Knight T.F."/>
            <person name="Citino T."/>
            <person name="Rubinstein R."/>
            <person name="Neuschaefer Z."/>
        </authorList>
    </citation>
    <scope>NUCLEOTIDE SEQUENCE [LARGE SCALE GENOMIC DNA]</scope>
    <source>
        <strain evidence="2 3">TAC</strain>
    </source>
</reference>
<name>A0A3S5XY89_9MOLU</name>
<protein>
    <submittedName>
        <fullName evidence="2">Uncharacterized protein</fullName>
    </submittedName>
</protein>
<dbReference type="Proteomes" id="UP000232226">
    <property type="component" value="Chromosome"/>
</dbReference>
<dbReference type="RefSeq" id="WP_099650923.1">
    <property type="nucleotide sequence ID" value="NZ_CP024411.1"/>
</dbReference>
<gene>
    <name evidence="2" type="ORF">CS528_00315</name>
</gene>
<proteinExistence type="predicted"/>
<feature type="transmembrane region" description="Helical" evidence="1">
    <location>
        <begin position="48"/>
        <end position="73"/>
    </location>
</feature>
<keyword evidence="1" id="KW-1133">Transmembrane helix</keyword>
<sequence length="184" mass="21708">MNKESFFLKNIKRIYIIFWFVFALHAIIFLVLLSIVIVSFYLEKIDIVAFYILILEISYIWLFLLLIGIYSFCKRLDVNDHILNKEFMVLVLNKKIWKQNYMDSAKPRQWLIFNFFTFIFPVASIVATLGTGFQLSIDLMLSIIFILPFLVFYLSMKIGFLIFGTSIRKNASQTILNDDLKTLI</sequence>
<evidence type="ECO:0000256" key="1">
    <source>
        <dbReference type="SAM" id="Phobius"/>
    </source>
</evidence>
<evidence type="ECO:0000313" key="2">
    <source>
        <dbReference type="EMBL" id="ATQ35224.1"/>
    </source>
</evidence>
<dbReference type="EMBL" id="CP024411">
    <property type="protein sequence ID" value="ATQ35224.1"/>
    <property type="molecule type" value="Genomic_DNA"/>
</dbReference>
<keyword evidence="1" id="KW-0472">Membrane</keyword>
<feature type="transmembrane region" description="Helical" evidence="1">
    <location>
        <begin position="139"/>
        <end position="163"/>
    </location>
</feature>
<organism evidence="2 3">
    <name type="scientific">Mesoplasma entomophilum</name>
    <dbReference type="NCBI Taxonomy" id="2149"/>
    <lineage>
        <taxon>Bacteria</taxon>
        <taxon>Bacillati</taxon>
        <taxon>Mycoplasmatota</taxon>
        <taxon>Mollicutes</taxon>
        <taxon>Entomoplasmatales</taxon>
        <taxon>Entomoplasmataceae</taxon>
        <taxon>Mesoplasma</taxon>
    </lineage>
</organism>
<feature type="transmembrane region" description="Helical" evidence="1">
    <location>
        <begin position="111"/>
        <end position="133"/>
    </location>
</feature>